<dbReference type="InterPro" id="IPR050680">
    <property type="entry name" value="YpeA/RimI_acetyltransf"/>
</dbReference>
<comment type="caution">
    <text evidence="4">The sequence shown here is derived from an EMBL/GenBank/DDBJ whole genome shotgun (WGS) entry which is preliminary data.</text>
</comment>
<proteinExistence type="predicted"/>
<dbReference type="PROSITE" id="PS51186">
    <property type="entry name" value="GNAT"/>
    <property type="match status" value="1"/>
</dbReference>
<dbReference type="Pfam" id="PF00583">
    <property type="entry name" value="Acetyltransf_1"/>
    <property type="match status" value="1"/>
</dbReference>
<evidence type="ECO:0000256" key="1">
    <source>
        <dbReference type="ARBA" id="ARBA00022679"/>
    </source>
</evidence>
<evidence type="ECO:0000259" key="3">
    <source>
        <dbReference type="PROSITE" id="PS51186"/>
    </source>
</evidence>
<dbReference type="eggNOG" id="COG0456">
    <property type="taxonomic scope" value="Bacteria"/>
</dbReference>
<name>A0A085ZIN9_9FLAO</name>
<dbReference type="InterPro" id="IPR000182">
    <property type="entry name" value="GNAT_dom"/>
</dbReference>
<gene>
    <name evidence="4" type="ORF">IW19_01620</name>
</gene>
<dbReference type="CDD" id="cd04301">
    <property type="entry name" value="NAT_SF"/>
    <property type="match status" value="1"/>
</dbReference>
<dbReference type="AlphaFoldDB" id="A0A085ZIN9"/>
<sequence>MIIRKALLKDSKTIAVLLLTAMEEIVYSFIGTKNYELALELLLFFVERENNQYSYQNCFVTEENGKIIGAVNIYDGARFHELREPVIRYVQNKFNPDFNPEDETENGEFYIDSIGVDSGHQGKGIGSQILQFLIDDYVIKNNKVLGLLVEEGNPNAKKLYLKLGFKSVGPKKLAGKNLEHLQLKP</sequence>
<dbReference type="OrthoDB" id="5319888at2"/>
<keyword evidence="5" id="KW-1185">Reference proteome</keyword>
<reference evidence="4 5" key="1">
    <citation type="submission" date="2014-07" db="EMBL/GenBank/DDBJ databases">
        <title>Genome of Flavobacterium reichenbachii LMG 25512.</title>
        <authorList>
            <person name="Stropko S.J."/>
            <person name="Pipes S.E."/>
            <person name="Newman J.D."/>
        </authorList>
    </citation>
    <scope>NUCLEOTIDE SEQUENCE [LARGE SCALE GENOMIC DNA]</scope>
    <source>
        <strain evidence="4 5">LMG 25512</strain>
    </source>
</reference>
<feature type="domain" description="N-acetyltransferase" evidence="3">
    <location>
        <begin position="1"/>
        <end position="185"/>
    </location>
</feature>
<evidence type="ECO:0000256" key="2">
    <source>
        <dbReference type="ARBA" id="ARBA00023315"/>
    </source>
</evidence>
<dbReference type="EMBL" id="JPRL01000001">
    <property type="protein sequence ID" value="KFF04303.1"/>
    <property type="molecule type" value="Genomic_DNA"/>
</dbReference>
<dbReference type="Proteomes" id="UP000028715">
    <property type="component" value="Unassembled WGS sequence"/>
</dbReference>
<dbReference type="InterPro" id="IPR016181">
    <property type="entry name" value="Acyl_CoA_acyltransferase"/>
</dbReference>
<dbReference type="GO" id="GO:0016747">
    <property type="term" value="F:acyltransferase activity, transferring groups other than amino-acyl groups"/>
    <property type="evidence" value="ECO:0007669"/>
    <property type="project" value="InterPro"/>
</dbReference>
<keyword evidence="2" id="KW-0012">Acyltransferase</keyword>
<dbReference type="PANTHER" id="PTHR43420">
    <property type="entry name" value="ACETYLTRANSFERASE"/>
    <property type="match status" value="1"/>
</dbReference>
<organism evidence="4 5">
    <name type="scientific">Flavobacterium reichenbachii</name>
    <dbReference type="NCBI Taxonomy" id="362418"/>
    <lineage>
        <taxon>Bacteria</taxon>
        <taxon>Pseudomonadati</taxon>
        <taxon>Bacteroidota</taxon>
        <taxon>Flavobacteriia</taxon>
        <taxon>Flavobacteriales</taxon>
        <taxon>Flavobacteriaceae</taxon>
        <taxon>Flavobacterium</taxon>
    </lineage>
</organism>
<dbReference type="STRING" id="362418.IW19_01620"/>
<accession>A0A085ZIN9</accession>
<dbReference type="RefSeq" id="WP_035680374.1">
    <property type="nucleotide sequence ID" value="NZ_JPRL01000001.1"/>
</dbReference>
<protein>
    <submittedName>
        <fullName evidence="4">GCN5 family acetyltransferase</fullName>
    </submittedName>
</protein>
<dbReference type="SUPFAM" id="SSF55729">
    <property type="entry name" value="Acyl-CoA N-acyltransferases (Nat)"/>
    <property type="match status" value="1"/>
</dbReference>
<evidence type="ECO:0000313" key="4">
    <source>
        <dbReference type="EMBL" id="KFF04303.1"/>
    </source>
</evidence>
<dbReference type="Gene3D" id="3.40.630.30">
    <property type="match status" value="1"/>
</dbReference>
<evidence type="ECO:0000313" key="5">
    <source>
        <dbReference type="Proteomes" id="UP000028715"/>
    </source>
</evidence>
<keyword evidence="1 4" id="KW-0808">Transferase</keyword>